<keyword evidence="5" id="KW-1185">Reference proteome</keyword>
<dbReference type="Proteomes" id="UP000011713">
    <property type="component" value="Unassembled WGS sequence"/>
</dbReference>
<organism evidence="4 5">
    <name type="scientific">Hyaloperonospora arabidopsidis (strain Emoy2)</name>
    <name type="common">Downy mildew agent</name>
    <name type="synonym">Peronospora arabidopsidis</name>
    <dbReference type="NCBI Taxonomy" id="559515"/>
    <lineage>
        <taxon>Eukaryota</taxon>
        <taxon>Sar</taxon>
        <taxon>Stramenopiles</taxon>
        <taxon>Oomycota</taxon>
        <taxon>Peronosporomycetes</taxon>
        <taxon>Peronosporales</taxon>
        <taxon>Peronosporaceae</taxon>
        <taxon>Hyaloperonospora</taxon>
    </lineage>
</organism>
<feature type="region of interest" description="Disordered" evidence="1">
    <location>
        <begin position="38"/>
        <end position="62"/>
    </location>
</feature>
<name>M4BQ01_HYAAE</name>
<feature type="compositionally biased region" description="Polar residues" evidence="1">
    <location>
        <begin position="38"/>
        <end position="55"/>
    </location>
</feature>
<reference evidence="4" key="3">
    <citation type="submission" date="2015-06" db="UniProtKB">
        <authorList>
            <consortium name="EnsemblProtists"/>
        </authorList>
    </citation>
    <scope>IDENTIFICATION</scope>
    <source>
        <strain evidence="4">Emoy2</strain>
    </source>
</reference>
<evidence type="ECO:0000313" key="5">
    <source>
        <dbReference type="Proteomes" id="UP000011713"/>
    </source>
</evidence>
<dbReference type="EMBL" id="JH598533">
    <property type="status" value="NOT_ANNOTATED_CDS"/>
    <property type="molecule type" value="Genomic_DNA"/>
</dbReference>
<dbReference type="EMBL" id="AB922273">
    <property type="protein sequence ID" value="BAP68848.1"/>
    <property type="molecule type" value="mRNA"/>
</dbReference>
<evidence type="ECO:0000313" key="3">
    <source>
        <dbReference type="EMBL" id="BAP68848.1"/>
    </source>
</evidence>
<proteinExistence type="evidence at transcript level"/>
<reference evidence="5" key="1">
    <citation type="journal article" date="2010" name="Science">
        <title>Signatures of adaptation to obligate biotrophy in the Hyaloperonospora arabidopsidis genome.</title>
        <authorList>
            <person name="Baxter L."/>
            <person name="Tripathy S."/>
            <person name="Ishaque N."/>
            <person name="Boot N."/>
            <person name="Cabral A."/>
            <person name="Kemen E."/>
            <person name="Thines M."/>
            <person name="Ah-Fong A."/>
            <person name="Anderson R."/>
            <person name="Badejoko W."/>
            <person name="Bittner-Eddy P."/>
            <person name="Boore J.L."/>
            <person name="Chibucos M.C."/>
            <person name="Coates M."/>
            <person name="Dehal P."/>
            <person name="Delehaunty K."/>
            <person name="Dong S."/>
            <person name="Downton P."/>
            <person name="Dumas B."/>
            <person name="Fabro G."/>
            <person name="Fronick C."/>
            <person name="Fuerstenberg S.I."/>
            <person name="Fulton L."/>
            <person name="Gaulin E."/>
            <person name="Govers F."/>
            <person name="Hughes L."/>
            <person name="Humphray S."/>
            <person name="Jiang R.H."/>
            <person name="Judelson H."/>
            <person name="Kamoun S."/>
            <person name="Kyung K."/>
            <person name="Meijer H."/>
            <person name="Minx P."/>
            <person name="Morris P."/>
            <person name="Nelson J."/>
            <person name="Phuntumart V."/>
            <person name="Qutob D."/>
            <person name="Rehmany A."/>
            <person name="Rougon-Cardoso A."/>
            <person name="Ryden P."/>
            <person name="Torto-Alalibo T."/>
            <person name="Studholme D."/>
            <person name="Wang Y."/>
            <person name="Win J."/>
            <person name="Wood J."/>
            <person name="Clifton S.W."/>
            <person name="Rogers J."/>
            <person name="Van den Ackerveken G."/>
            <person name="Jones J.D."/>
            <person name="McDowell J.M."/>
            <person name="Beynon J."/>
            <person name="Tyler B.M."/>
        </authorList>
    </citation>
    <scope>NUCLEOTIDE SEQUENCE [LARGE SCALE GENOMIC DNA]</scope>
    <source>
        <strain evidence="5">Emoy2</strain>
    </source>
</reference>
<gene>
    <name evidence="3" type="primary">HaRxL128</name>
</gene>
<feature type="signal peptide" evidence="2">
    <location>
        <begin position="1"/>
        <end position="18"/>
    </location>
</feature>
<evidence type="ECO:0000256" key="2">
    <source>
        <dbReference type="SAM" id="SignalP"/>
    </source>
</evidence>
<dbReference type="HOGENOM" id="CLU_691612_0_0_1"/>
<dbReference type="EnsemblProtists" id="HpaT808490">
    <property type="protein sequence ID" value="HpaP808490"/>
    <property type="gene ID" value="HpaG808490"/>
</dbReference>
<dbReference type="InParanoid" id="M4BQ01"/>
<reference evidence="3" key="2">
    <citation type="journal article" date="2014" name="PLoS Pathog.">
        <title>Expression profiling during arabidopsis/downy mildew interaction reveals a highly-expressed effector that attenuates responses to salicylic acid.</title>
        <authorList>
            <person name="Asai S."/>
            <person name="Rallapalli G."/>
            <person name="Piquerez S.J.M."/>
            <person name="Caillaud M.C."/>
            <person name="Furzer O.J."/>
            <person name="Ishaque N."/>
            <person name="Wirthmueller L."/>
            <person name="Fabro G."/>
            <person name="Shirasu K."/>
            <person name="Jones J.D.G."/>
        </authorList>
    </citation>
    <scope>NUCLEOTIDE SEQUENCE</scope>
    <source>
        <strain evidence="3">Emoy2</strain>
    </source>
</reference>
<keyword evidence="2" id="KW-0732">Signal</keyword>
<protein>
    <submittedName>
        <fullName evidence="3">RxLR effector candidate protein</fullName>
    </submittedName>
</protein>
<feature type="chain" id="PRO_5009704517" evidence="2">
    <location>
        <begin position="19"/>
        <end position="399"/>
    </location>
</feature>
<sequence length="399" mass="44651">MRVHCLVFLASSALSARGDGVLEPADPDVAAPYSSSVARSLTENDNDNVPATMSFKSEGPVNDDERIMTGVSSLVGKVQERIHTAVQGEKQKTFNFLAQSRTESNTQTFIENALKTKEWKALSVRYERSGGSMITPLLARYDCAEVARVLAPALKFNKDGVLQLPKKPASVKEKLAVDMLKHWGEEKRPIRTLFTDLELNVQTETSPLYYNLGGSRMRVLEAYRQYAKIDDQSYLDAVKTGFGGKTIFLEHLGNAKTFWNTADKADELEKIALNTPSLNPLDVLKKTKPNSLRELIFDTDTFRLVSKYVEANPARKTTVLKVMMDSLGGEAHLLQALADFRGKPTDAWLSCRLALFNQWRTTDKVTSTSGLQDRLNSLSDAKQKRRITRMYTAFFEGHQ</sequence>
<accession>M4BQ01</accession>
<evidence type="ECO:0000313" key="4">
    <source>
        <dbReference type="EnsemblProtists" id="HpaP808490"/>
    </source>
</evidence>
<dbReference type="AlphaFoldDB" id="M4BQ01"/>
<evidence type="ECO:0000256" key="1">
    <source>
        <dbReference type="SAM" id="MobiDB-lite"/>
    </source>
</evidence>
<dbReference type="VEuPathDB" id="FungiDB:HpaG808490"/>